<dbReference type="VEuPathDB" id="FungiDB:ASPZODRAFT_72285"/>
<dbReference type="AlphaFoldDB" id="A0A1L9SA37"/>
<dbReference type="GeneID" id="34616286"/>
<evidence type="ECO:0000313" key="2">
    <source>
        <dbReference type="EMBL" id="OJJ44018.1"/>
    </source>
</evidence>
<dbReference type="InterPro" id="IPR052897">
    <property type="entry name" value="Sec-Metab_Biosynth_Hydrolase"/>
</dbReference>
<sequence>MTTIVFVHGAWHTPAHYEAYLFALRAQGFPVYSPQLPSCSNDDDSTSGLADDVACVRELLSHLIDTQGRSVLMIMHSYGGVVGTEALLPSLTASQRSKDGSESHGGVTHLLYVAAYALQAGNSVSGTLEECGWAHLWPLNFDLGEDRGGRTLPRYPKMMFYGDVADEDLVERETRMLLRIPMSVFTTPASSEVWRDVPFTYVSTLQDNALPKNAQDLMLNKIRAKGVQFSLVELDTCHTPFLTRQEEMVKIVRDIDSC</sequence>
<dbReference type="RefSeq" id="XP_022578528.1">
    <property type="nucleotide sequence ID" value="XM_022729822.1"/>
</dbReference>
<dbReference type="Pfam" id="PF12697">
    <property type="entry name" value="Abhydrolase_6"/>
    <property type="match status" value="1"/>
</dbReference>
<dbReference type="InterPro" id="IPR029058">
    <property type="entry name" value="AB_hydrolase_fold"/>
</dbReference>
<dbReference type="PANTHER" id="PTHR37017">
    <property type="entry name" value="AB HYDROLASE-1 DOMAIN-CONTAINING PROTEIN-RELATED"/>
    <property type="match status" value="1"/>
</dbReference>
<dbReference type="EMBL" id="KV878349">
    <property type="protein sequence ID" value="OJJ44018.1"/>
    <property type="molecule type" value="Genomic_DNA"/>
</dbReference>
<name>A0A1L9SA37_9EURO</name>
<dbReference type="STRING" id="1073090.A0A1L9SA37"/>
<protein>
    <recommendedName>
        <fullName evidence="1">AB hydrolase-1 domain-containing protein</fullName>
    </recommendedName>
</protein>
<organism evidence="2 3">
    <name type="scientific">Penicilliopsis zonata CBS 506.65</name>
    <dbReference type="NCBI Taxonomy" id="1073090"/>
    <lineage>
        <taxon>Eukaryota</taxon>
        <taxon>Fungi</taxon>
        <taxon>Dikarya</taxon>
        <taxon>Ascomycota</taxon>
        <taxon>Pezizomycotina</taxon>
        <taxon>Eurotiomycetes</taxon>
        <taxon>Eurotiomycetidae</taxon>
        <taxon>Eurotiales</taxon>
        <taxon>Aspergillaceae</taxon>
        <taxon>Penicilliopsis</taxon>
    </lineage>
</organism>
<reference evidence="3" key="1">
    <citation type="journal article" date="2017" name="Genome Biol.">
        <title>Comparative genomics reveals high biological diversity and specific adaptations in the industrially and medically important fungal genus Aspergillus.</title>
        <authorList>
            <person name="de Vries R.P."/>
            <person name="Riley R."/>
            <person name="Wiebenga A."/>
            <person name="Aguilar-Osorio G."/>
            <person name="Amillis S."/>
            <person name="Uchima C.A."/>
            <person name="Anderluh G."/>
            <person name="Asadollahi M."/>
            <person name="Askin M."/>
            <person name="Barry K."/>
            <person name="Battaglia E."/>
            <person name="Bayram O."/>
            <person name="Benocci T."/>
            <person name="Braus-Stromeyer S.A."/>
            <person name="Caldana C."/>
            <person name="Canovas D."/>
            <person name="Cerqueira G.C."/>
            <person name="Chen F."/>
            <person name="Chen W."/>
            <person name="Choi C."/>
            <person name="Clum A."/>
            <person name="Dos Santos R.A."/>
            <person name="Damasio A.R."/>
            <person name="Diallinas G."/>
            <person name="Emri T."/>
            <person name="Fekete E."/>
            <person name="Flipphi M."/>
            <person name="Freyberg S."/>
            <person name="Gallo A."/>
            <person name="Gournas C."/>
            <person name="Habgood R."/>
            <person name="Hainaut M."/>
            <person name="Harispe M.L."/>
            <person name="Henrissat B."/>
            <person name="Hilden K.S."/>
            <person name="Hope R."/>
            <person name="Hossain A."/>
            <person name="Karabika E."/>
            <person name="Karaffa L."/>
            <person name="Karanyi Z."/>
            <person name="Krasevec N."/>
            <person name="Kuo A."/>
            <person name="Kusch H."/>
            <person name="LaButti K."/>
            <person name="Lagendijk E.L."/>
            <person name="Lapidus A."/>
            <person name="Levasseur A."/>
            <person name="Lindquist E."/>
            <person name="Lipzen A."/>
            <person name="Logrieco A.F."/>
            <person name="MacCabe A."/>
            <person name="Maekelae M.R."/>
            <person name="Malavazi I."/>
            <person name="Melin P."/>
            <person name="Meyer V."/>
            <person name="Mielnichuk N."/>
            <person name="Miskei M."/>
            <person name="Molnar A.P."/>
            <person name="Mule G."/>
            <person name="Ngan C.Y."/>
            <person name="Orejas M."/>
            <person name="Orosz E."/>
            <person name="Ouedraogo J.P."/>
            <person name="Overkamp K.M."/>
            <person name="Park H.-S."/>
            <person name="Perrone G."/>
            <person name="Piumi F."/>
            <person name="Punt P.J."/>
            <person name="Ram A.F."/>
            <person name="Ramon A."/>
            <person name="Rauscher S."/>
            <person name="Record E."/>
            <person name="Riano-Pachon D.M."/>
            <person name="Robert V."/>
            <person name="Roehrig J."/>
            <person name="Ruller R."/>
            <person name="Salamov A."/>
            <person name="Salih N.S."/>
            <person name="Samson R.A."/>
            <person name="Sandor E."/>
            <person name="Sanguinetti M."/>
            <person name="Schuetze T."/>
            <person name="Sepcic K."/>
            <person name="Shelest E."/>
            <person name="Sherlock G."/>
            <person name="Sophianopoulou V."/>
            <person name="Squina F.M."/>
            <person name="Sun H."/>
            <person name="Susca A."/>
            <person name="Todd R.B."/>
            <person name="Tsang A."/>
            <person name="Unkles S.E."/>
            <person name="van de Wiele N."/>
            <person name="van Rossen-Uffink D."/>
            <person name="Oliveira J.V."/>
            <person name="Vesth T.C."/>
            <person name="Visser J."/>
            <person name="Yu J.-H."/>
            <person name="Zhou M."/>
            <person name="Andersen M.R."/>
            <person name="Archer D.B."/>
            <person name="Baker S.E."/>
            <person name="Benoit I."/>
            <person name="Brakhage A.A."/>
            <person name="Braus G.H."/>
            <person name="Fischer R."/>
            <person name="Frisvad J.C."/>
            <person name="Goldman G.H."/>
            <person name="Houbraken J."/>
            <person name="Oakley B."/>
            <person name="Pocsi I."/>
            <person name="Scazzocchio C."/>
            <person name="Seiboth B."/>
            <person name="vanKuyk P.A."/>
            <person name="Wortman J."/>
            <person name="Dyer P.S."/>
            <person name="Grigoriev I.V."/>
        </authorList>
    </citation>
    <scope>NUCLEOTIDE SEQUENCE [LARGE SCALE GENOMIC DNA]</scope>
    <source>
        <strain evidence="3">CBS 506.65</strain>
    </source>
</reference>
<accession>A0A1L9SA37</accession>
<dbReference type="SUPFAM" id="SSF53474">
    <property type="entry name" value="alpha/beta-Hydrolases"/>
    <property type="match status" value="1"/>
</dbReference>
<evidence type="ECO:0000313" key="3">
    <source>
        <dbReference type="Proteomes" id="UP000184188"/>
    </source>
</evidence>
<dbReference type="OrthoDB" id="408373at2759"/>
<dbReference type="InterPro" id="IPR000073">
    <property type="entry name" value="AB_hydrolase_1"/>
</dbReference>
<dbReference type="PANTHER" id="PTHR37017:SF11">
    <property type="entry name" value="ESTERASE_LIPASE_THIOESTERASE DOMAIN-CONTAINING PROTEIN"/>
    <property type="match status" value="1"/>
</dbReference>
<proteinExistence type="predicted"/>
<gene>
    <name evidence="2" type="ORF">ASPZODRAFT_72285</name>
</gene>
<evidence type="ECO:0000259" key="1">
    <source>
        <dbReference type="Pfam" id="PF12697"/>
    </source>
</evidence>
<feature type="domain" description="AB hydrolase-1" evidence="1">
    <location>
        <begin position="4"/>
        <end position="249"/>
    </location>
</feature>
<keyword evidence="3" id="KW-1185">Reference proteome</keyword>
<dbReference type="Gene3D" id="3.40.50.1820">
    <property type="entry name" value="alpha/beta hydrolase"/>
    <property type="match status" value="1"/>
</dbReference>
<dbReference type="Proteomes" id="UP000184188">
    <property type="component" value="Unassembled WGS sequence"/>
</dbReference>